<dbReference type="RefSeq" id="WP_013097674.1">
    <property type="nucleotide sequence ID" value="NC_014121.1"/>
</dbReference>
<feature type="transmembrane region" description="Helical" evidence="9">
    <location>
        <begin position="438"/>
        <end position="458"/>
    </location>
</feature>
<dbReference type="InterPro" id="IPR001036">
    <property type="entry name" value="Acrflvin-R"/>
</dbReference>
<dbReference type="Gene3D" id="3.30.70.1440">
    <property type="entry name" value="Multidrug efflux transporter AcrB pore domain"/>
    <property type="match status" value="1"/>
</dbReference>
<dbReference type="GO" id="GO:0015562">
    <property type="term" value="F:efflux transmembrane transporter activity"/>
    <property type="evidence" value="ECO:0007669"/>
    <property type="project" value="InterPro"/>
</dbReference>
<feature type="transmembrane region" description="Helical" evidence="9">
    <location>
        <begin position="916"/>
        <end position="937"/>
    </location>
</feature>
<dbReference type="InterPro" id="IPR000731">
    <property type="entry name" value="SSD"/>
</dbReference>
<dbReference type="Gene3D" id="1.20.1640.10">
    <property type="entry name" value="Multidrug efflux transporter AcrB transmembrane domain"/>
    <property type="match status" value="2"/>
</dbReference>
<feature type="transmembrane region" description="Helical" evidence="9">
    <location>
        <begin position="997"/>
        <end position="1019"/>
    </location>
</feature>
<dbReference type="KEGG" id="enc:ECL_03149"/>
<evidence type="ECO:0000256" key="6">
    <source>
        <dbReference type="ARBA" id="ARBA00022692"/>
    </source>
</evidence>
<evidence type="ECO:0000256" key="2">
    <source>
        <dbReference type="ARBA" id="ARBA00010942"/>
    </source>
</evidence>
<feature type="transmembrane region" description="Helical" evidence="9">
    <location>
        <begin position="341"/>
        <end position="360"/>
    </location>
</feature>
<dbReference type="InterPro" id="IPR004764">
    <property type="entry name" value="MdtF-like"/>
</dbReference>
<evidence type="ECO:0000256" key="4">
    <source>
        <dbReference type="ARBA" id="ARBA00022475"/>
    </source>
</evidence>
<feature type="transmembrane region" description="Helical" evidence="9">
    <location>
        <begin position="864"/>
        <end position="881"/>
    </location>
</feature>
<dbReference type="eggNOG" id="COG0841">
    <property type="taxonomic scope" value="Bacteria"/>
</dbReference>
<feature type="transmembrane region" description="Helical" evidence="9">
    <location>
        <begin position="394"/>
        <end position="417"/>
    </location>
</feature>
<keyword evidence="8 9" id="KW-0472">Membrane</keyword>
<evidence type="ECO:0000259" key="10">
    <source>
        <dbReference type="PROSITE" id="PS50156"/>
    </source>
</evidence>
<comment type="similarity">
    <text evidence="2 9">Belongs to the resistance-nodulation-cell division (RND) (TC 2.A.6) family.</text>
</comment>
<accession>A0A0H3CND5</accession>
<dbReference type="PATRIC" id="fig|716541.4.peg.3312"/>
<dbReference type="STRING" id="716541.ECL_03149"/>
<evidence type="ECO:0000256" key="7">
    <source>
        <dbReference type="ARBA" id="ARBA00022989"/>
    </source>
</evidence>
<dbReference type="PRINTS" id="PR00702">
    <property type="entry name" value="ACRIFLAVINRP"/>
</dbReference>
<reference evidence="11 12" key="1">
    <citation type="journal article" date="2010" name="J. Bacteriol.">
        <title>Complete genome sequence of Enterobacter cloacae subsp. cloacae type strain ATCC 13047.</title>
        <authorList>
            <person name="Ren Y."/>
            <person name="Ren Y."/>
            <person name="Zhou Z."/>
            <person name="Guo X."/>
            <person name="Li Y."/>
            <person name="Feng L."/>
            <person name="Wang L."/>
        </authorList>
    </citation>
    <scope>NUCLEOTIDE SEQUENCE [LARGE SCALE GENOMIC DNA]</scope>
    <source>
        <strain evidence="12">ATCC 13047 / DSM 30054 / NBRC 13535 / NCTC 10005 / WDCM 00083 / NCDC 279-56</strain>
    </source>
</reference>
<dbReference type="EMBL" id="CP001918">
    <property type="protein sequence ID" value="ADF62685.1"/>
    <property type="molecule type" value="Genomic_DNA"/>
</dbReference>
<keyword evidence="7 9" id="KW-1133">Transmembrane helix</keyword>
<keyword evidence="3 9" id="KW-0813">Transport</keyword>
<keyword evidence="4" id="KW-1003">Cell membrane</keyword>
<keyword evidence="5 9" id="KW-0997">Cell inner membrane</keyword>
<dbReference type="SUPFAM" id="SSF82693">
    <property type="entry name" value="Multidrug efflux transporter AcrB pore domain, PN1, PN2, PC1 and PC2 subdomains"/>
    <property type="match status" value="4"/>
</dbReference>
<dbReference type="Gene3D" id="3.30.70.1430">
    <property type="entry name" value="Multidrug efflux transporter AcrB pore domain"/>
    <property type="match status" value="2"/>
</dbReference>
<dbReference type="PANTHER" id="PTHR32063">
    <property type="match status" value="1"/>
</dbReference>
<dbReference type="AlphaFoldDB" id="A0A0H3CND5"/>
<proteinExistence type="inferred from homology"/>
<dbReference type="HOGENOM" id="CLU_002755_1_2_6"/>
<dbReference type="Proteomes" id="UP000002363">
    <property type="component" value="Chromosome"/>
</dbReference>
<sequence>MLTFFIKRPRFAMVIALVITLLGAIALKLIPVEQYPQITPPVVNVSASWPGASAADVAEAIATPLETQLNGVDHMLYMESTSSDEGTYSLNITFAAGTDPDLAAIDVQNRVSQATAQLPAEAQQNGVQVRKRATNLMMGVSLYSPENTHTPLFVSNYASTQVREALSRLPGVGQVQMFGARDYSMRIWLRPDRMNALNVTTDDVAQALREQNVQGAAGQVGTPPVFNGQQQTLTINGLGRLNQAEEFANIIIRAGEMGQLVRLQDVATIELGSRSYSSGAQLNGHDSAYLGIYPTPSANALRVAGAVRAELERLSTRFPDDLVYEVKFDTTTFVAATIKEIGVSLALTMLAVVVVVSLFLQSWRATLIVALAIPVSLVGTFAVLYTLGYSANTLSLFAIILALTMVVDDAIVVVESVETLMAEGQSRTAATALALRQIAGPVIATTLVLLAVFVPVALLPGIVGELYRQFAVTLSTAVTLSSLVALTLTPALCALLLRPRPAQPAAIFRGFNRGLEATRSLYSRMVSIFTLRPWLALLATAGAAAVVVFSFMSMPKGFLPQEDQGYFFASVQLPEAASLERTEAVMATARELIAKHPAVEDVIQVSGFNILNGTSASNGGFISIMLKDWSERPPLDDVMGTLQRQLLALPEATIMTFAPPTLPGLGNASGFDLRIQAQAGQSPAELERITREVLVKANQHPQLSRVFTTWSSNVPQLTLIVDRERAARLDVPVSRIFSSLQTAFGGTRAGDFSVNNRVYHVVMQNEMQWRERAGQISELFVRSNNGERVRLSNLVTITPTVGAPFLQQYNQFPSVSVSGSAAEGVSSSTAMAAMGDILAQSLPAGYDYAWSGMSYQEQQTGNQAIWIVLAAVVMAWLFLVAQYESWTLPASVMLSVLFAIGGALVWLWIAGYANDVYVQIGLVLLIALAAKNAILIVEFARARRMEGIAIVDAAREGASRRFRAVMMTAVSFIIGVLPMMLATGAGAQSRRIIGTTVFSGMLVATVVGILFIPALFVLFQRLREWGHGLTDSSPTARSASEPEK</sequence>
<feature type="transmembrane region" description="Helical" evidence="9">
    <location>
        <begin position="888"/>
        <end position="910"/>
    </location>
</feature>
<evidence type="ECO:0000256" key="5">
    <source>
        <dbReference type="ARBA" id="ARBA00022519"/>
    </source>
</evidence>
<dbReference type="EnsemblBacteria" id="ADF62685">
    <property type="protein sequence ID" value="ADF62685"/>
    <property type="gene ID" value="ECL_03149"/>
</dbReference>
<dbReference type="FunFam" id="3.30.70.1430:FF:000001">
    <property type="entry name" value="Efflux pump membrane transporter"/>
    <property type="match status" value="1"/>
</dbReference>
<keyword evidence="12" id="KW-1185">Reference proteome</keyword>
<organism evidence="11 12">
    <name type="scientific">Enterobacter cloacae subsp. cloacae (strain ATCC 13047 / DSM 30054 / NBRC 13535 / NCTC 10005 / WDCM 00083 / NCDC 279-56)</name>
    <dbReference type="NCBI Taxonomy" id="716541"/>
    <lineage>
        <taxon>Bacteria</taxon>
        <taxon>Pseudomonadati</taxon>
        <taxon>Pseudomonadota</taxon>
        <taxon>Gammaproteobacteria</taxon>
        <taxon>Enterobacterales</taxon>
        <taxon>Enterobacteriaceae</taxon>
        <taxon>Enterobacter</taxon>
        <taxon>Enterobacter cloacae complex</taxon>
    </lineage>
</organism>
<dbReference type="GO" id="GO:0009636">
    <property type="term" value="P:response to toxic substance"/>
    <property type="evidence" value="ECO:0007669"/>
    <property type="project" value="UniProtKB-ARBA"/>
</dbReference>
<keyword evidence="6 9" id="KW-0812">Transmembrane</keyword>
<dbReference type="NCBIfam" id="TIGR00915">
    <property type="entry name" value="2A0602"/>
    <property type="match status" value="1"/>
</dbReference>
<evidence type="ECO:0000256" key="1">
    <source>
        <dbReference type="ARBA" id="ARBA00004429"/>
    </source>
</evidence>
<dbReference type="Gene3D" id="3.30.70.1320">
    <property type="entry name" value="Multidrug efflux transporter AcrB pore domain like"/>
    <property type="match status" value="1"/>
</dbReference>
<evidence type="ECO:0000313" key="12">
    <source>
        <dbReference type="Proteomes" id="UP000002363"/>
    </source>
</evidence>
<dbReference type="Gene3D" id="3.30.2090.10">
    <property type="entry name" value="Multidrug efflux transporter AcrB TolC docking domain, DN and DC subdomains"/>
    <property type="match status" value="2"/>
</dbReference>
<dbReference type="GO" id="GO:0042910">
    <property type="term" value="F:xenobiotic transmembrane transporter activity"/>
    <property type="evidence" value="ECO:0007669"/>
    <property type="project" value="TreeGrafter"/>
</dbReference>
<dbReference type="PANTHER" id="PTHR32063:SF76">
    <property type="entry name" value="EFFLUX PUMP MEMBRANE TRANSPORTER"/>
    <property type="match status" value="1"/>
</dbReference>
<protein>
    <recommendedName>
        <fullName evidence="9">Efflux pump membrane transporter</fullName>
    </recommendedName>
</protein>
<evidence type="ECO:0000256" key="9">
    <source>
        <dbReference type="RuleBase" id="RU364070"/>
    </source>
</evidence>
<feature type="transmembrane region" description="Helical" evidence="9">
    <location>
        <begin position="367"/>
        <end position="388"/>
    </location>
</feature>
<dbReference type="GO" id="GO:0005886">
    <property type="term" value="C:plasma membrane"/>
    <property type="evidence" value="ECO:0007669"/>
    <property type="project" value="UniProtKB-SubCell"/>
</dbReference>
<dbReference type="Pfam" id="PF00873">
    <property type="entry name" value="ACR_tran"/>
    <property type="match status" value="1"/>
</dbReference>
<feature type="transmembrane region" description="Helical" evidence="9">
    <location>
        <begin position="470"/>
        <end position="497"/>
    </location>
</feature>
<dbReference type="InterPro" id="IPR027463">
    <property type="entry name" value="AcrB_DN_DC_subdom"/>
</dbReference>
<comment type="subcellular location">
    <subcellularLocation>
        <location evidence="1 9">Cell inner membrane</location>
        <topology evidence="1 9">Multi-pass membrane protein</topology>
    </subcellularLocation>
</comment>
<dbReference type="OrthoDB" id="9757904at2"/>
<feature type="domain" description="SSD" evidence="10">
    <location>
        <begin position="371"/>
        <end position="495"/>
    </location>
</feature>
<dbReference type="SUPFAM" id="SSF82866">
    <property type="entry name" value="Multidrug efflux transporter AcrB transmembrane domain"/>
    <property type="match status" value="2"/>
</dbReference>
<gene>
    <name evidence="11" type="ordered locus">ECL_03149</name>
</gene>
<evidence type="ECO:0000313" key="11">
    <source>
        <dbReference type="EMBL" id="ADF62685.1"/>
    </source>
</evidence>
<evidence type="ECO:0000256" key="8">
    <source>
        <dbReference type="ARBA" id="ARBA00023136"/>
    </source>
</evidence>
<feature type="transmembrane region" description="Helical" evidence="9">
    <location>
        <begin position="964"/>
        <end position="985"/>
    </location>
</feature>
<name>A0A0H3CND5_ENTCC</name>
<dbReference type="SUPFAM" id="SSF82714">
    <property type="entry name" value="Multidrug efflux transporter AcrB TolC docking domain, DN and DC subdomains"/>
    <property type="match status" value="2"/>
</dbReference>
<comment type="caution">
    <text evidence="9">Lacks conserved residue(s) required for the propagation of feature annotation.</text>
</comment>
<feature type="transmembrane region" description="Helical" evidence="9">
    <location>
        <begin position="534"/>
        <end position="554"/>
    </location>
</feature>
<evidence type="ECO:0000256" key="3">
    <source>
        <dbReference type="ARBA" id="ARBA00022448"/>
    </source>
</evidence>
<dbReference type="PROSITE" id="PS50156">
    <property type="entry name" value="SSD"/>
    <property type="match status" value="1"/>
</dbReference>